<organism evidence="3 4">
    <name type="scientific">Brassica cretica</name>
    <name type="common">Mustard</name>
    <dbReference type="NCBI Taxonomy" id="69181"/>
    <lineage>
        <taxon>Eukaryota</taxon>
        <taxon>Viridiplantae</taxon>
        <taxon>Streptophyta</taxon>
        <taxon>Embryophyta</taxon>
        <taxon>Tracheophyta</taxon>
        <taxon>Spermatophyta</taxon>
        <taxon>Magnoliopsida</taxon>
        <taxon>eudicotyledons</taxon>
        <taxon>Gunneridae</taxon>
        <taxon>Pentapetalae</taxon>
        <taxon>rosids</taxon>
        <taxon>malvids</taxon>
        <taxon>Brassicales</taxon>
        <taxon>Brassicaceae</taxon>
        <taxon>Brassiceae</taxon>
        <taxon>Brassica</taxon>
    </lineage>
</organism>
<keyword evidence="2" id="KW-0812">Transmembrane</keyword>
<evidence type="ECO:0008006" key="5">
    <source>
        <dbReference type="Google" id="ProtNLM"/>
    </source>
</evidence>
<name>A0ABQ7ABW9_BRACR</name>
<keyword evidence="2" id="KW-0472">Membrane</keyword>
<gene>
    <name evidence="3" type="ORF">DY000_02052454</name>
</gene>
<evidence type="ECO:0000256" key="1">
    <source>
        <dbReference type="SAM" id="MobiDB-lite"/>
    </source>
</evidence>
<evidence type="ECO:0000313" key="4">
    <source>
        <dbReference type="Proteomes" id="UP000266723"/>
    </source>
</evidence>
<dbReference type="PANTHER" id="PTHR10994">
    <property type="entry name" value="RETICULON"/>
    <property type="match status" value="1"/>
</dbReference>
<dbReference type="EMBL" id="QGKV02002055">
    <property type="protein sequence ID" value="KAF3495163.1"/>
    <property type="molecule type" value="Genomic_DNA"/>
</dbReference>
<evidence type="ECO:0000313" key="3">
    <source>
        <dbReference type="EMBL" id="KAF3495163.1"/>
    </source>
</evidence>
<evidence type="ECO:0000256" key="2">
    <source>
        <dbReference type="SAM" id="Phobius"/>
    </source>
</evidence>
<feature type="region of interest" description="Disordered" evidence="1">
    <location>
        <begin position="271"/>
        <end position="305"/>
    </location>
</feature>
<protein>
    <recommendedName>
        <fullName evidence="5">Reticulon-like protein</fullName>
    </recommendedName>
</protein>
<keyword evidence="2" id="KW-1133">Transmembrane helix</keyword>
<feature type="region of interest" description="Disordered" evidence="1">
    <location>
        <begin position="120"/>
        <end position="153"/>
    </location>
</feature>
<reference evidence="3 4" key="1">
    <citation type="journal article" date="2020" name="BMC Genomics">
        <title>Intraspecific diversification of the crop wild relative Brassica cretica Lam. using demographic model selection.</title>
        <authorList>
            <person name="Kioukis A."/>
            <person name="Michalopoulou V.A."/>
            <person name="Briers L."/>
            <person name="Pirintsos S."/>
            <person name="Studholme D.J."/>
            <person name="Pavlidis P."/>
            <person name="Sarris P.F."/>
        </authorList>
    </citation>
    <scope>NUCLEOTIDE SEQUENCE [LARGE SCALE GENOMIC DNA]</scope>
    <source>
        <strain evidence="4">cv. PFS-1207/04</strain>
    </source>
</reference>
<dbReference type="Proteomes" id="UP000266723">
    <property type="component" value="Unassembled WGS sequence"/>
</dbReference>
<sequence>MADEHKHEEFLPDSDPAVEVVERESLMEKISEKIHHKAADVRWCATVAWVLFELMEYHLLTLLCYVMIVALAVLFLWSNVSTKDSSSLVLLFTVPLIYDKYEDKIDSYDRRRSYLTHGTCQRRHRTSTVAGDFSGKPPPSPSSPPVADTGDSPATRQLGRVDPIWSPFEQLEFIDTTSYCCQDVSTYDARDGGGTKTFVLTMLEMAGHLIPHWAIPLSLTPPSFPFQKELVKNYSLVLATVTGDGRGPSNVSDVLERDCTHQQGLRIKNSTQELGRTARSKSSMLTSSAHGIGPPSSAQELGPAY</sequence>
<dbReference type="PANTHER" id="PTHR10994:SF193">
    <property type="entry name" value="RETICULON-LIKE PROTEIN"/>
    <property type="match status" value="1"/>
</dbReference>
<comment type="caution">
    <text evidence="3">The sequence shown here is derived from an EMBL/GenBank/DDBJ whole genome shotgun (WGS) entry which is preliminary data.</text>
</comment>
<feature type="compositionally biased region" description="Polar residues" evidence="1">
    <location>
        <begin position="271"/>
        <end position="289"/>
    </location>
</feature>
<accession>A0ABQ7ABW9</accession>
<feature type="transmembrane region" description="Helical" evidence="2">
    <location>
        <begin position="57"/>
        <end position="77"/>
    </location>
</feature>
<dbReference type="InterPro" id="IPR045064">
    <property type="entry name" value="Reticulon-like"/>
</dbReference>
<proteinExistence type="predicted"/>
<keyword evidence="4" id="KW-1185">Reference proteome</keyword>